<evidence type="ECO:0000256" key="1">
    <source>
        <dbReference type="SAM" id="Phobius"/>
    </source>
</evidence>
<evidence type="ECO:0000313" key="2">
    <source>
        <dbReference type="EMBL" id="AZZ56662.1"/>
    </source>
</evidence>
<keyword evidence="1" id="KW-0472">Membrane</keyword>
<dbReference type="Proteomes" id="UP000283946">
    <property type="component" value="Chromosome"/>
</dbReference>
<proteinExistence type="predicted"/>
<sequence length="146" mass="14707">MSASSSLGWCRWAARVALVLPLIELGAVVGGNAGAAPELAVIGAVLAAVLIVVVLDRGAAFVTIRMGSERLPWVSCVLALVGAWLFVGTFTLVRAEFTAVDATGSGPFAVWAAMSAAAAVLTETGAVIVAVIATCRALAASPTITR</sequence>
<dbReference type="KEGG" id="ria:C7V51_12840"/>
<evidence type="ECO:0000313" key="3">
    <source>
        <dbReference type="Proteomes" id="UP000283946"/>
    </source>
</evidence>
<keyword evidence="1" id="KW-0812">Transmembrane</keyword>
<dbReference type="RefSeq" id="WP_104265863.1">
    <property type="nucleotide sequence ID" value="NZ_CP028130.1"/>
</dbReference>
<gene>
    <name evidence="2" type="ORF">C7V51_12840</name>
</gene>
<dbReference type="AlphaFoldDB" id="A0AAD1AFQ9"/>
<reference evidence="2 3" key="1">
    <citation type="submission" date="2018-03" db="EMBL/GenBank/DDBJ databases">
        <title>Bacteriophage NCPPB3778 and a type I-E CRISPR drive the evolution of the US Biological Select Agent, Rathayibacter toxicus.</title>
        <authorList>
            <person name="Davis E.W.II."/>
            <person name="Tabima J.F."/>
            <person name="Weisberg A.J."/>
            <person name="Dantas Lopes L."/>
            <person name="Wiseman M.S."/>
            <person name="Wiseman M.S."/>
            <person name="Pupko T."/>
            <person name="Belcher M.S."/>
            <person name="Sechler A.J."/>
            <person name="Tancos M.A."/>
            <person name="Schroeder B.K."/>
            <person name="Murray T.D."/>
            <person name="Luster D.G."/>
            <person name="Schneider W.L."/>
            <person name="Rogers E."/>
            <person name="Andreote F.D."/>
            <person name="Grunwald N.J."/>
            <person name="Putnam M.L."/>
            <person name="Chang J.H."/>
        </authorList>
    </citation>
    <scope>NUCLEOTIDE SEQUENCE [LARGE SCALE GENOMIC DNA]</scope>
    <source>
        <strain evidence="2 3">NCCPB 2253</strain>
    </source>
</reference>
<protein>
    <submittedName>
        <fullName evidence="2">Uncharacterized protein</fullName>
    </submittedName>
</protein>
<accession>A0AAD1AFQ9</accession>
<feature type="transmembrane region" description="Helical" evidence="1">
    <location>
        <begin position="71"/>
        <end position="93"/>
    </location>
</feature>
<organism evidence="2 3">
    <name type="scientific">Rathayibacter iranicus</name>
    <dbReference type="NCBI Taxonomy" id="59737"/>
    <lineage>
        <taxon>Bacteria</taxon>
        <taxon>Bacillati</taxon>
        <taxon>Actinomycetota</taxon>
        <taxon>Actinomycetes</taxon>
        <taxon>Micrococcales</taxon>
        <taxon>Microbacteriaceae</taxon>
        <taxon>Rathayibacter</taxon>
    </lineage>
</organism>
<feature type="transmembrane region" description="Helical" evidence="1">
    <location>
        <begin position="108"/>
        <end position="139"/>
    </location>
</feature>
<name>A0AAD1AFQ9_9MICO</name>
<feature type="transmembrane region" description="Helical" evidence="1">
    <location>
        <begin position="12"/>
        <end position="33"/>
    </location>
</feature>
<keyword evidence="1" id="KW-1133">Transmembrane helix</keyword>
<dbReference type="EMBL" id="CP028130">
    <property type="protein sequence ID" value="AZZ56662.1"/>
    <property type="molecule type" value="Genomic_DNA"/>
</dbReference>
<feature type="transmembrane region" description="Helical" evidence="1">
    <location>
        <begin position="39"/>
        <end position="59"/>
    </location>
</feature>